<evidence type="ECO:0000256" key="12">
    <source>
        <dbReference type="ARBA" id="ARBA00023212"/>
    </source>
</evidence>
<comment type="subcellular location">
    <subcellularLocation>
        <location evidence="3">Chromosome</location>
        <location evidence="3">Centromere</location>
        <location evidence="3">Kinetochore</location>
    </subcellularLocation>
    <subcellularLocation>
        <location evidence="2">Cytoplasm</location>
        <location evidence="2">Cytoskeleton</location>
        <location evidence="2">Spindle</location>
    </subcellularLocation>
    <subcellularLocation>
        <location evidence="1">Nucleus</location>
    </subcellularLocation>
</comment>
<keyword evidence="9" id="KW-0493">Microtubule</keyword>
<dbReference type="GO" id="GO:0051301">
    <property type="term" value="P:cell division"/>
    <property type="evidence" value="ECO:0007669"/>
    <property type="project" value="UniProtKB-KW"/>
</dbReference>
<dbReference type="EMBL" id="CAJVPV010001061">
    <property type="protein sequence ID" value="CAG8485082.1"/>
    <property type="molecule type" value="Genomic_DNA"/>
</dbReference>
<keyword evidence="8" id="KW-0132">Cell division</keyword>
<evidence type="ECO:0000256" key="5">
    <source>
        <dbReference type="ARBA" id="ARBA00020260"/>
    </source>
</evidence>
<evidence type="ECO:0000313" key="18">
    <source>
        <dbReference type="Proteomes" id="UP000789342"/>
    </source>
</evidence>
<evidence type="ECO:0000256" key="9">
    <source>
        <dbReference type="ARBA" id="ARBA00022701"/>
    </source>
</evidence>
<name>A0A9N8WHT8_9GLOM</name>
<evidence type="ECO:0000256" key="2">
    <source>
        <dbReference type="ARBA" id="ARBA00004186"/>
    </source>
</evidence>
<dbReference type="GO" id="GO:0000278">
    <property type="term" value="P:mitotic cell cycle"/>
    <property type="evidence" value="ECO:0007669"/>
    <property type="project" value="InterPro"/>
</dbReference>
<dbReference type="PANTHER" id="PTHR28036:SF1">
    <property type="entry name" value="DASH COMPLEX SUBUNIT DAD2"/>
    <property type="match status" value="1"/>
</dbReference>
<comment type="caution">
    <text evidence="17">The sequence shown here is derived from an EMBL/GenBank/DDBJ whole genome shotgun (WGS) entry which is preliminary data.</text>
</comment>
<keyword evidence="12" id="KW-0206">Cytoskeleton</keyword>
<evidence type="ECO:0000256" key="15">
    <source>
        <dbReference type="ARBA" id="ARBA00023328"/>
    </source>
</evidence>
<evidence type="ECO:0000256" key="16">
    <source>
        <dbReference type="ARBA" id="ARBA00030568"/>
    </source>
</evidence>
<protein>
    <recommendedName>
        <fullName evidence="5">DASH complex subunit DAD2</fullName>
    </recommendedName>
    <alternativeName>
        <fullName evidence="16">Outer kinetochore protein DAD2</fullName>
    </alternativeName>
</protein>
<keyword evidence="18" id="KW-1185">Reference proteome</keyword>
<evidence type="ECO:0000256" key="7">
    <source>
        <dbReference type="ARBA" id="ARBA00022490"/>
    </source>
</evidence>
<sequence length="145" mass="16430">MASNNMNNPFYLGQPIQTTLRQQANANRISVNVPSVKQISLSMKIQEKQEEYNNLLVLKKTSQEFAEYFNVLASQFEELNNGCETVATVFRNWQTVFRSVLLPEETKDTVCSEAGNEYHTHHNDASYRGKAESEPRMPVVALGVS</sequence>
<keyword evidence="14" id="KW-0131">Cell cycle</keyword>
<keyword evidence="7" id="KW-0963">Cytoplasm</keyword>
<evidence type="ECO:0000256" key="4">
    <source>
        <dbReference type="ARBA" id="ARBA00005501"/>
    </source>
</evidence>
<dbReference type="GO" id="GO:0044732">
    <property type="term" value="C:mitotic spindle pole body"/>
    <property type="evidence" value="ECO:0007669"/>
    <property type="project" value="TreeGrafter"/>
</dbReference>
<evidence type="ECO:0000313" key="17">
    <source>
        <dbReference type="EMBL" id="CAG8485082.1"/>
    </source>
</evidence>
<organism evidence="17 18">
    <name type="scientific">Acaulospora morrowiae</name>
    <dbReference type="NCBI Taxonomy" id="94023"/>
    <lineage>
        <taxon>Eukaryota</taxon>
        <taxon>Fungi</taxon>
        <taxon>Fungi incertae sedis</taxon>
        <taxon>Mucoromycota</taxon>
        <taxon>Glomeromycotina</taxon>
        <taxon>Glomeromycetes</taxon>
        <taxon>Diversisporales</taxon>
        <taxon>Acaulosporaceae</taxon>
        <taxon>Acaulospora</taxon>
    </lineage>
</organism>
<evidence type="ECO:0000256" key="13">
    <source>
        <dbReference type="ARBA" id="ARBA00023242"/>
    </source>
</evidence>
<evidence type="ECO:0000256" key="10">
    <source>
        <dbReference type="ARBA" id="ARBA00022776"/>
    </source>
</evidence>
<dbReference type="GO" id="GO:0008608">
    <property type="term" value="P:attachment of spindle microtubules to kinetochore"/>
    <property type="evidence" value="ECO:0007669"/>
    <property type="project" value="TreeGrafter"/>
</dbReference>
<evidence type="ECO:0000256" key="3">
    <source>
        <dbReference type="ARBA" id="ARBA00004629"/>
    </source>
</evidence>
<dbReference type="PANTHER" id="PTHR28036">
    <property type="entry name" value="DASH COMPLEX SUBUNIT DAD2"/>
    <property type="match status" value="1"/>
</dbReference>
<dbReference type="AlphaFoldDB" id="A0A9N8WHT8"/>
<dbReference type="GO" id="GO:1990023">
    <property type="term" value="C:mitotic spindle midzone"/>
    <property type="evidence" value="ECO:0007669"/>
    <property type="project" value="TreeGrafter"/>
</dbReference>
<dbReference type="OrthoDB" id="3230169at2759"/>
<keyword evidence="11" id="KW-0995">Kinetochore</keyword>
<evidence type="ECO:0000256" key="8">
    <source>
        <dbReference type="ARBA" id="ARBA00022618"/>
    </source>
</evidence>
<evidence type="ECO:0000256" key="1">
    <source>
        <dbReference type="ARBA" id="ARBA00004123"/>
    </source>
</evidence>
<dbReference type="InterPro" id="IPR013963">
    <property type="entry name" value="DASH_Dad2"/>
</dbReference>
<accession>A0A9N8WHT8</accession>
<gene>
    <name evidence="17" type="ORF">AMORRO_LOCUS2500</name>
</gene>
<proteinExistence type="inferred from homology"/>
<evidence type="ECO:0000256" key="11">
    <source>
        <dbReference type="ARBA" id="ARBA00022838"/>
    </source>
</evidence>
<dbReference type="Pfam" id="PF08654">
    <property type="entry name" value="DASH_Dad2"/>
    <property type="match status" value="1"/>
</dbReference>
<keyword evidence="10" id="KW-0498">Mitosis</keyword>
<keyword evidence="15" id="KW-0137">Centromere</keyword>
<reference evidence="17" key="1">
    <citation type="submission" date="2021-06" db="EMBL/GenBank/DDBJ databases">
        <authorList>
            <person name="Kallberg Y."/>
            <person name="Tangrot J."/>
            <person name="Rosling A."/>
        </authorList>
    </citation>
    <scope>NUCLEOTIDE SEQUENCE</scope>
    <source>
        <strain evidence="17">CL551</strain>
    </source>
</reference>
<comment type="similarity">
    <text evidence="4">Belongs to the DASH complex DAD2 family.</text>
</comment>
<dbReference type="GO" id="GO:0042729">
    <property type="term" value="C:DASH complex"/>
    <property type="evidence" value="ECO:0007669"/>
    <property type="project" value="InterPro"/>
</dbReference>
<keyword evidence="13" id="KW-0539">Nucleus</keyword>
<dbReference type="Proteomes" id="UP000789342">
    <property type="component" value="Unassembled WGS sequence"/>
</dbReference>
<keyword evidence="6" id="KW-0158">Chromosome</keyword>
<dbReference type="GO" id="GO:0005874">
    <property type="term" value="C:microtubule"/>
    <property type="evidence" value="ECO:0007669"/>
    <property type="project" value="UniProtKB-KW"/>
</dbReference>
<evidence type="ECO:0000256" key="6">
    <source>
        <dbReference type="ARBA" id="ARBA00022454"/>
    </source>
</evidence>
<evidence type="ECO:0000256" key="14">
    <source>
        <dbReference type="ARBA" id="ARBA00023306"/>
    </source>
</evidence>